<evidence type="ECO:0000313" key="16">
    <source>
        <dbReference type="Proteomes" id="UP001059041"/>
    </source>
</evidence>
<feature type="transmembrane region" description="Helical" evidence="13">
    <location>
        <begin position="157"/>
        <end position="179"/>
    </location>
</feature>
<dbReference type="Gene3D" id="1.20.1070.10">
    <property type="entry name" value="Rhodopsin 7-helix transmembrane proteins"/>
    <property type="match status" value="1"/>
</dbReference>
<evidence type="ECO:0000256" key="9">
    <source>
        <dbReference type="ARBA" id="ARBA00023157"/>
    </source>
</evidence>
<keyword evidence="6 13" id="KW-1133">Transmembrane helix</keyword>
<evidence type="ECO:0000256" key="6">
    <source>
        <dbReference type="ARBA" id="ARBA00022989"/>
    </source>
</evidence>
<reference evidence="15" key="1">
    <citation type="submission" date="2021-02" db="EMBL/GenBank/DDBJ databases">
        <title>Comparative genomics reveals that relaxation of natural selection precedes convergent phenotypic evolution of cavefish.</title>
        <authorList>
            <person name="Peng Z."/>
        </authorList>
    </citation>
    <scope>NUCLEOTIDE SEQUENCE</scope>
    <source>
        <tissue evidence="15">Muscle</tissue>
    </source>
</reference>
<dbReference type="PRINTS" id="PR00237">
    <property type="entry name" value="GPCRRHODOPSN"/>
</dbReference>
<keyword evidence="3" id="KW-0716">Sensory transduction</keyword>
<evidence type="ECO:0000256" key="1">
    <source>
        <dbReference type="ARBA" id="ARBA00004651"/>
    </source>
</evidence>
<dbReference type="EMBL" id="JAFHDT010000014">
    <property type="protein sequence ID" value="KAI7800938.1"/>
    <property type="molecule type" value="Genomic_DNA"/>
</dbReference>
<dbReference type="GO" id="GO:0005886">
    <property type="term" value="C:plasma membrane"/>
    <property type="evidence" value="ECO:0007669"/>
    <property type="project" value="UniProtKB-SubCell"/>
</dbReference>
<evidence type="ECO:0000256" key="13">
    <source>
        <dbReference type="SAM" id="Phobius"/>
    </source>
</evidence>
<dbReference type="AlphaFoldDB" id="A0A9W7TL62"/>
<dbReference type="InterPro" id="IPR017452">
    <property type="entry name" value="GPCR_Rhodpsn_7TM"/>
</dbReference>
<evidence type="ECO:0000259" key="14">
    <source>
        <dbReference type="PROSITE" id="PS50262"/>
    </source>
</evidence>
<evidence type="ECO:0000256" key="11">
    <source>
        <dbReference type="ARBA" id="ARBA00023180"/>
    </source>
</evidence>
<dbReference type="GO" id="GO:0004984">
    <property type="term" value="F:olfactory receptor activity"/>
    <property type="evidence" value="ECO:0007669"/>
    <property type="project" value="InterPro"/>
</dbReference>
<evidence type="ECO:0000256" key="8">
    <source>
        <dbReference type="ARBA" id="ARBA00023136"/>
    </source>
</evidence>
<feature type="transmembrane region" description="Helical" evidence="13">
    <location>
        <begin position="255"/>
        <end position="274"/>
    </location>
</feature>
<dbReference type="FunFam" id="1.20.1070.10:FF:000024">
    <property type="entry name" value="Olfactory receptor"/>
    <property type="match status" value="1"/>
</dbReference>
<sequence length="296" mass="33913">MSLFYVVFKERSLHEPMYILITCLSVNDLYGSVFERLGHMRYASFSLGFVLYCVIIFLNALIILAVCLERTLHQPMYILISCLSINSVYGTAAFFPRVLTDLLSNTNIISFNACLLQTFVIFSYTANEFAILMLMAFDRFVAISKPLEYHNIITLRVLTALIVIHCTFPMFCLSISVLLTSRLKMCDNKLWKVYCHNYEIVKLSCANTLISNIWGILLLIVTCVVPLILILYSYVRILIVCHRSSSHLPQGTRNFMALEFLVIPPILNPLIYGLNLTTIRKQVMQLFFKKQVGISE</sequence>
<dbReference type="GO" id="GO:0005549">
    <property type="term" value="F:odorant binding"/>
    <property type="evidence" value="ECO:0007669"/>
    <property type="project" value="TreeGrafter"/>
</dbReference>
<feature type="domain" description="G-protein coupled receptors family 1 profile" evidence="14">
    <location>
        <begin position="58"/>
        <end position="296"/>
    </location>
</feature>
<organism evidence="15 16">
    <name type="scientific">Triplophysa rosa</name>
    <name type="common">Cave loach</name>
    <dbReference type="NCBI Taxonomy" id="992332"/>
    <lineage>
        <taxon>Eukaryota</taxon>
        <taxon>Metazoa</taxon>
        <taxon>Chordata</taxon>
        <taxon>Craniata</taxon>
        <taxon>Vertebrata</taxon>
        <taxon>Euteleostomi</taxon>
        <taxon>Actinopterygii</taxon>
        <taxon>Neopterygii</taxon>
        <taxon>Teleostei</taxon>
        <taxon>Ostariophysi</taxon>
        <taxon>Cypriniformes</taxon>
        <taxon>Nemacheilidae</taxon>
        <taxon>Triplophysa</taxon>
    </lineage>
</organism>
<comment type="caution">
    <text evidence="15">The sequence shown here is derived from an EMBL/GenBank/DDBJ whole genome shotgun (WGS) entry which is preliminary data.</text>
</comment>
<name>A0A9W7TL62_TRIRA</name>
<dbReference type="PANTHER" id="PTHR26451">
    <property type="entry name" value="G_PROTEIN_RECEP_F1_2 DOMAIN-CONTAINING PROTEIN"/>
    <property type="match status" value="1"/>
</dbReference>
<evidence type="ECO:0000256" key="10">
    <source>
        <dbReference type="ARBA" id="ARBA00023170"/>
    </source>
</evidence>
<keyword evidence="2" id="KW-1003">Cell membrane</keyword>
<evidence type="ECO:0000256" key="5">
    <source>
        <dbReference type="ARBA" id="ARBA00022725"/>
    </source>
</evidence>
<dbReference type="Pfam" id="PF13853">
    <property type="entry name" value="7tm_4"/>
    <property type="match status" value="1"/>
</dbReference>
<keyword evidence="4 13" id="KW-0812">Transmembrane</keyword>
<keyword evidence="7" id="KW-0297">G-protein coupled receptor</keyword>
<evidence type="ECO:0000256" key="12">
    <source>
        <dbReference type="ARBA" id="ARBA00023224"/>
    </source>
</evidence>
<keyword evidence="10 15" id="KW-0675">Receptor</keyword>
<feature type="transmembrane region" description="Helical" evidence="13">
    <location>
        <begin position="115"/>
        <end position="137"/>
    </location>
</feature>
<dbReference type="PANTHER" id="PTHR26451:SF847">
    <property type="entry name" value="ODORANT RECEPTOR-RELATED"/>
    <property type="match status" value="1"/>
</dbReference>
<keyword evidence="16" id="KW-1185">Reference proteome</keyword>
<dbReference type="InterPro" id="IPR000725">
    <property type="entry name" value="Olfact_rcpt"/>
</dbReference>
<feature type="transmembrane region" description="Helical" evidence="13">
    <location>
        <begin position="213"/>
        <end position="235"/>
    </location>
</feature>
<evidence type="ECO:0000256" key="4">
    <source>
        <dbReference type="ARBA" id="ARBA00022692"/>
    </source>
</evidence>
<gene>
    <name evidence="15" type="ORF">IRJ41_015700</name>
</gene>
<feature type="transmembrane region" description="Helical" evidence="13">
    <location>
        <begin position="76"/>
        <end position="95"/>
    </location>
</feature>
<feature type="transmembrane region" description="Helical" evidence="13">
    <location>
        <begin position="42"/>
        <end position="64"/>
    </location>
</feature>
<dbReference type="PROSITE" id="PS50262">
    <property type="entry name" value="G_PROTEIN_RECEP_F1_2"/>
    <property type="match status" value="1"/>
</dbReference>
<evidence type="ECO:0000256" key="2">
    <source>
        <dbReference type="ARBA" id="ARBA00022475"/>
    </source>
</evidence>
<keyword evidence="9" id="KW-1015">Disulfide bond</keyword>
<dbReference type="PRINTS" id="PR00245">
    <property type="entry name" value="OLFACTORYR"/>
</dbReference>
<evidence type="ECO:0000256" key="7">
    <source>
        <dbReference type="ARBA" id="ARBA00023040"/>
    </source>
</evidence>
<dbReference type="GO" id="GO:0004930">
    <property type="term" value="F:G protein-coupled receptor activity"/>
    <property type="evidence" value="ECO:0007669"/>
    <property type="project" value="UniProtKB-KW"/>
</dbReference>
<comment type="subcellular location">
    <subcellularLocation>
        <location evidence="1">Cell membrane</location>
        <topology evidence="1">Multi-pass membrane protein</topology>
    </subcellularLocation>
</comment>
<keyword evidence="8 13" id="KW-0472">Membrane</keyword>
<keyword evidence="11" id="KW-0325">Glycoprotein</keyword>
<dbReference type="InterPro" id="IPR052921">
    <property type="entry name" value="GPCR1_Superfamily_Member"/>
</dbReference>
<proteinExistence type="predicted"/>
<accession>A0A9W7TL62</accession>
<dbReference type="Proteomes" id="UP001059041">
    <property type="component" value="Linkage Group LG14"/>
</dbReference>
<dbReference type="SUPFAM" id="SSF81321">
    <property type="entry name" value="Family A G protein-coupled receptor-like"/>
    <property type="match status" value="1"/>
</dbReference>
<evidence type="ECO:0000313" key="15">
    <source>
        <dbReference type="EMBL" id="KAI7800938.1"/>
    </source>
</evidence>
<keyword evidence="5" id="KW-0552">Olfaction</keyword>
<keyword evidence="12" id="KW-0807">Transducer</keyword>
<dbReference type="InterPro" id="IPR000276">
    <property type="entry name" value="GPCR_Rhodpsn"/>
</dbReference>
<protein>
    <submittedName>
        <fullName evidence="15">Odorant receptor</fullName>
    </submittedName>
</protein>
<evidence type="ECO:0000256" key="3">
    <source>
        <dbReference type="ARBA" id="ARBA00022606"/>
    </source>
</evidence>